<dbReference type="AlphaFoldDB" id="A0A226SQB2"/>
<gene>
    <name evidence="1" type="ORF">F1C09_02885</name>
</gene>
<evidence type="ECO:0000313" key="2">
    <source>
        <dbReference type="Proteomes" id="UP000324504"/>
    </source>
</evidence>
<protein>
    <submittedName>
        <fullName evidence="1">Uncharacterized protein</fullName>
    </submittedName>
</protein>
<reference evidence="1 2" key="1">
    <citation type="submission" date="2019-09" db="EMBL/GenBank/DDBJ databases">
        <title>Comparative analysis of L. crispatus genomes revealed niche specific adaptation to different host and body sites.</title>
        <authorList>
            <person name="Pan M."/>
            <person name="Hidalgo-Cantabrana C."/>
            <person name="Barrangou R."/>
        </authorList>
    </citation>
    <scope>NUCLEOTIDE SEQUENCE [LARGE SCALE GENOMIC DNA]</scope>
    <source>
        <strain evidence="1 2">NCK2488</strain>
    </source>
</reference>
<dbReference type="Proteomes" id="UP000324504">
    <property type="component" value="Unassembled WGS sequence"/>
</dbReference>
<accession>A0A226SQB2</accession>
<comment type="caution">
    <text evidence="1">The sequence shown here is derived from an EMBL/GenBank/DDBJ whole genome shotgun (WGS) entry which is preliminary data.</text>
</comment>
<proteinExistence type="predicted"/>
<dbReference type="RefSeq" id="WP_068813322.1">
    <property type="nucleotide sequence ID" value="NZ_CP072197.1"/>
</dbReference>
<evidence type="ECO:0000313" key="1">
    <source>
        <dbReference type="EMBL" id="KAA8813251.1"/>
    </source>
</evidence>
<dbReference type="EMBL" id="VUAV01000010">
    <property type="protein sequence ID" value="KAA8813251.1"/>
    <property type="molecule type" value="Genomic_DNA"/>
</dbReference>
<organism evidence="1 2">
    <name type="scientific">Lactobacillus crispatus</name>
    <dbReference type="NCBI Taxonomy" id="47770"/>
    <lineage>
        <taxon>Bacteria</taxon>
        <taxon>Bacillati</taxon>
        <taxon>Bacillota</taxon>
        <taxon>Bacilli</taxon>
        <taxon>Lactobacillales</taxon>
        <taxon>Lactobacillaceae</taxon>
        <taxon>Lactobacillus</taxon>
    </lineage>
</organism>
<name>A0A226SQB2_9LACO</name>
<sequence length="70" mass="8213">MSKISVQNMCITKYPDVIYVAENGALMRKQEKIYSLHQYFYDGGNDLEMLKEILTSSLIMRTSFRLQPLF</sequence>